<feature type="non-terminal residue" evidence="2">
    <location>
        <position position="354"/>
    </location>
</feature>
<sequence length="354" mass="40445">NGLPIPSSDTSSYCKARGRLNIHFLNAIHQRLRSHLSSRITSENQWHGLTLMAMDGSSVHFMDTEENQLLYPQPSVQKNGSGFPTMGIVGLLNLGHGGWEHIETCPHTRHDTKAAATLATHLKTGDLLLADRAFCSYELIARCLGQGAHILMRLHQVRAKSLDWKKGKRLSSYERLVTWQRLQQPGGSDLTREEWNALPATLELRLIKLRYENRAREKSELIVVTTLTDPVRYYGIELADLYARRWDIELKLRDFKTTLGMERFAVKTPDMAHKTLWMSIIAFNLIRSLMQRAATVDAIPVWHISFKGVLDLVTASHEGFRKHAGKPRKRKEAFNRFIGICATKRIDLRPFRSE</sequence>
<gene>
    <name evidence="2" type="ORF">JIN85_20660</name>
</gene>
<dbReference type="PANTHER" id="PTHR37529">
    <property type="entry name" value="TRANSPOSASE INSG FOR INSERTION SEQUENCE ELEMENT IS4-RELATED"/>
    <property type="match status" value="1"/>
</dbReference>
<evidence type="ECO:0000259" key="1">
    <source>
        <dbReference type="Pfam" id="PF01609"/>
    </source>
</evidence>
<evidence type="ECO:0000313" key="2">
    <source>
        <dbReference type="EMBL" id="MBK1884834.1"/>
    </source>
</evidence>
<protein>
    <submittedName>
        <fullName evidence="2">IS4 family transposase</fullName>
    </submittedName>
</protein>
<dbReference type="InterPro" id="IPR047952">
    <property type="entry name" value="Transpos_IS4"/>
</dbReference>
<dbReference type="AlphaFoldDB" id="A0A934SBF4"/>
<dbReference type="RefSeq" id="WP_200274383.1">
    <property type="nucleotide sequence ID" value="NZ_JAENIJ010000132.1"/>
</dbReference>
<feature type="non-terminal residue" evidence="2">
    <location>
        <position position="1"/>
    </location>
</feature>
<dbReference type="GO" id="GO:0003677">
    <property type="term" value="F:DNA binding"/>
    <property type="evidence" value="ECO:0007669"/>
    <property type="project" value="InterPro"/>
</dbReference>
<comment type="caution">
    <text evidence="2">The sequence shown here is derived from an EMBL/GenBank/DDBJ whole genome shotgun (WGS) entry which is preliminary data.</text>
</comment>
<dbReference type="NCBIfam" id="NF033592">
    <property type="entry name" value="transpos_IS4_1"/>
    <property type="match status" value="1"/>
</dbReference>
<dbReference type="GO" id="GO:0006313">
    <property type="term" value="P:DNA transposition"/>
    <property type="evidence" value="ECO:0007669"/>
    <property type="project" value="InterPro"/>
</dbReference>
<dbReference type="Gene3D" id="3.90.350.10">
    <property type="entry name" value="Transposase Inhibitor Protein From Tn5, Chain A, domain 1"/>
    <property type="match status" value="1"/>
</dbReference>
<reference evidence="2" key="1">
    <citation type="submission" date="2021-01" db="EMBL/GenBank/DDBJ databases">
        <title>Modified the classification status of verrucomicrobia.</title>
        <authorList>
            <person name="Feng X."/>
        </authorList>
    </citation>
    <scope>NUCLEOTIDE SEQUENCE</scope>
    <source>
        <strain evidence="2">KCTC 22041</strain>
    </source>
</reference>
<feature type="domain" description="Transposase IS4-like" evidence="1">
    <location>
        <begin position="48"/>
        <end position="285"/>
    </location>
</feature>
<name>A0A934SBF4_9BACT</name>
<evidence type="ECO:0000313" key="3">
    <source>
        <dbReference type="Proteomes" id="UP000603141"/>
    </source>
</evidence>
<dbReference type="SUPFAM" id="SSF53098">
    <property type="entry name" value="Ribonuclease H-like"/>
    <property type="match status" value="1"/>
</dbReference>
<dbReference type="Proteomes" id="UP000603141">
    <property type="component" value="Unassembled WGS sequence"/>
</dbReference>
<dbReference type="InterPro" id="IPR012337">
    <property type="entry name" value="RNaseH-like_sf"/>
</dbReference>
<dbReference type="EMBL" id="JAENIJ010000132">
    <property type="protein sequence ID" value="MBK1884834.1"/>
    <property type="molecule type" value="Genomic_DNA"/>
</dbReference>
<proteinExistence type="predicted"/>
<dbReference type="GO" id="GO:0004803">
    <property type="term" value="F:transposase activity"/>
    <property type="evidence" value="ECO:0007669"/>
    <property type="project" value="InterPro"/>
</dbReference>
<dbReference type="InterPro" id="IPR002559">
    <property type="entry name" value="Transposase_11"/>
</dbReference>
<accession>A0A934SBF4</accession>
<organism evidence="2 3">
    <name type="scientific">Luteolibacter pohnpeiensis</name>
    <dbReference type="NCBI Taxonomy" id="454153"/>
    <lineage>
        <taxon>Bacteria</taxon>
        <taxon>Pseudomonadati</taxon>
        <taxon>Verrucomicrobiota</taxon>
        <taxon>Verrucomicrobiia</taxon>
        <taxon>Verrucomicrobiales</taxon>
        <taxon>Verrucomicrobiaceae</taxon>
        <taxon>Luteolibacter</taxon>
    </lineage>
</organism>
<dbReference type="Pfam" id="PF01609">
    <property type="entry name" value="DDE_Tnp_1"/>
    <property type="match status" value="1"/>
</dbReference>
<dbReference type="PANTHER" id="PTHR37529:SF1">
    <property type="entry name" value="TRANSPOSASE INSG FOR INSERTION SEQUENCE ELEMENT IS4-RELATED"/>
    <property type="match status" value="1"/>
</dbReference>
<keyword evidence="3" id="KW-1185">Reference proteome</keyword>